<protein>
    <submittedName>
        <fullName evidence="2">Uncharacterized protein</fullName>
    </submittedName>
</protein>
<dbReference type="Proteomes" id="UP001432027">
    <property type="component" value="Unassembled WGS sequence"/>
</dbReference>
<dbReference type="EMBL" id="BTSX01000005">
    <property type="protein sequence ID" value="GMT02128.1"/>
    <property type="molecule type" value="Genomic_DNA"/>
</dbReference>
<feature type="compositionally biased region" description="Polar residues" evidence="1">
    <location>
        <begin position="185"/>
        <end position="194"/>
    </location>
</feature>
<name>A0AAV5U6P3_9BILA</name>
<gene>
    <name evidence="2" type="ORF">PENTCL1PPCAC_24302</name>
</gene>
<dbReference type="AlphaFoldDB" id="A0AAV5U6P3"/>
<comment type="caution">
    <text evidence="2">The sequence shown here is derived from an EMBL/GenBank/DDBJ whole genome shotgun (WGS) entry which is preliminary data.</text>
</comment>
<sequence length="194" mass="22195">MLPKKADREKNNESAAKCREYDVQAIVIGAAYKHMYVRMKEQFLDLLTQNESHLELLIENDNIFDNAQRTRKLLSINSDTKNALLRERDEPSANTSSDKKGRSEQKRDARDWLLKSVREATSVSPIDSPVSHFQHQLPHHQPYRNPDAIVSPIRSYTDPNFQQSPTYGNNAAASEPIPGYPDPYFQQQKAQSPT</sequence>
<reference evidence="2" key="1">
    <citation type="submission" date="2023-10" db="EMBL/GenBank/DDBJ databases">
        <title>Genome assembly of Pristionchus species.</title>
        <authorList>
            <person name="Yoshida K."/>
            <person name="Sommer R.J."/>
        </authorList>
    </citation>
    <scope>NUCLEOTIDE SEQUENCE</scope>
    <source>
        <strain evidence="2">RS0144</strain>
    </source>
</reference>
<proteinExistence type="predicted"/>
<organism evidence="2 3">
    <name type="scientific">Pristionchus entomophagus</name>
    <dbReference type="NCBI Taxonomy" id="358040"/>
    <lineage>
        <taxon>Eukaryota</taxon>
        <taxon>Metazoa</taxon>
        <taxon>Ecdysozoa</taxon>
        <taxon>Nematoda</taxon>
        <taxon>Chromadorea</taxon>
        <taxon>Rhabditida</taxon>
        <taxon>Rhabditina</taxon>
        <taxon>Diplogasteromorpha</taxon>
        <taxon>Diplogasteroidea</taxon>
        <taxon>Neodiplogasteridae</taxon>
        <taxon>Pristionchus</taxon>
    </lineage>
</organism>
<evidence type="ECO:0000256" key="1">
    <source>
        <dbReference type="SAM" id="MobiDB-lite"/>
    </source>
</evidence>
<feature type="compositionally biased region" description="Polar residues" evidence="1">
    <location>
        <begin position="157"/>
        <end position="172"/>
    </location>
</feature>
<evidence type="ECO:0000313" key="3">
    <source>
        <dbReference type="Proteomes" id="UP001432027"/>
    </source>
</evidence>
<accession>A0AAV5U6P3</accession>
<keyword evidence="3" id="KW-1185">Reference proteome</keyword>
<feature type="non-terminal residue" evidence="2">
    <location>
        <position position="194"/>
    </location>
</feature>
<evidence type="ECO:0000313" key="2">
    <source>
        <dbReference type="EMBL" id="GMT02128.1"/>
    </source>
</evidence>
<feature type="region of interest" description="Disordered" evidence="1">
    <location>
        <begin position="84"/>
        <end position="111"/>
    </location>
</feature>
<feature type="region of interest" description="Disordered" evidence="1">
    <location>
        <begin position="123"/>
        <end position="194"/>
    </location>
</feature>